<evidence type="ECO:0000313" key="4">
    <source>
        <dbReference type="EMBL" id="CAH3103456.1"/>
    </source>
</evidence>
<dbReference type="InterPro" id="IPR036249">
    <property type="entry name" value="Thioredoxin-like_sf"/>
</dbReference>
<evidence type="ECO:0000256" key="1">
    <source>
        <dbReference type="SAM" id="MobiDB-lite"/>
    </source>
</evidence>
<keyword evidence="3" id="KW-0732">Signal</keyword>
<dbReference type="PANTHER" id="PTHR19991:SF2">
    <property type="entry name" value="GH08893P"/>
    <property type="match status" value="1"/>
</dbReference>
<feature type="signal peptide" evidence="3">
    <location>
        <begin position="1"/>
        <end position="19"/>
    </location>
</feature>
<keyword evidence="2" id="KW-0812">Transmembrane</keyword>
<evidence type="ECO:0008006" key="6">
    <source>
        <dbReference type="Google" id="ProtNLM"/>
    </source>
</evidence>
<proteinExistence type="predicted"/>
<gene>
    <name evidence="4" type="ORF">PMEA_00035132</name>
</gene>
<reference evidence="4 5" key="1">
    <citation type="submission" date="2022-05" db="EMBL/GenBank/DDBJ databases">
        <authorList>
            <consortium name="Genoscope - CEA"/>
            <person name="William W."/>
        </authorList>
    </citation>
    <scope>NUCLEOTIDE SEQUENCE [LARGE SCALE GENOMIC DNA]</scope>
</reference>
<feature type="transmembrane region" description="Helical" evidence="2">
    <location>
        <begin position="175"/>
        <end position="202"/>
    </location>
</feature>
<dbReference type="Proteomes" id="UP001159428">
    <property type="component" value="Unassembled WGS sequence"/>
</dbReference>
<organism evidence="4 5">
    <name type="scientific">Pocillopora meandrina</name>
    <dbReference type="NCBI Taxonomy" id="46732"/>
    <lineage>
        <taxon>Eukaryota</taxon>
        <taxon>Metazoa</taxon>
        <taxon>Cnidaria</taxon>
        <taxon>Anthozoa</taxon>
        <taxon>Hexacorallia</taxon>
        <taxon>Scleractinia</taxon>
        <taxon>Astrocoeniina</taxon>
        <taxon>Pocilloporidae</taxon>
        <taxon>Pocillopora</taxon>
    </lineage>
</organism>
<keyword evidence="5" id="KW-1185">Reference proteome</keyword>
<feature type="chain" id="PRO_5043740087" description="Thioredoxin domain-containing protein" evidence="3">
    <location>
        <begin position="20"/>
        <end position="236"/>
    </location>
</feature>
<evidence type="ECO:0000256" key="3">
    <source>
        <dbReference type="SAM" id="SignalP"/>
    </source>
</evidence>
<dbReference type="PANTHER" id="PTHR19991">
    <property type="entry name" value="L 2 01289"/>
    <property type="match status" value="1"/>
</dbReference>
<comment type="caution">
    <text evidence="4">The sequence shown here is derived from an EMBL/GenBank/DDBJ whole genome shotgun (WGS) entry which is preliminary data.</text>
</comment>
<feature type="region of interest" description="Disordered" evidence="1">
    <location>
        <begin position="209"/>
        <end position="236"/>
    </location>
</feature>
<keyword evidence="2" id="KW-0472">Membrane</keyword>
<evidence type="ECO:0000313" key="5">
    <source>
        <dbReference type="Proteomes" id="UP001159428"/>
    </source>
</evidence>
<sequence>MADIVSFIRLCTLLQLVVCQFCWCDSSVKILDDNSFEHLTQASTGATTGDWLIVFSFTERDPECIQCKKADEAVEKSQERLGHKLNFARVLPPRSKLTLRRFDVHKWPTVLLLKQGKQYHYSSENLDAESFVNFVEEGYKLAAVTPVPPPIGKFDVFLEEIMDDVRHIIMLRKNAAAMIFIAGILFGLMITPVLKLLVVCLYNSFLQEPDSDQNFEDEGLGKDEVDEDEEEEKKDR</sequence>
<dbReference type="EMBL" id="CALNXJ010000009">
    <property type="protein sequence ID" value="CAH3103456.1"/>
    <property type="molecule type" value="Genomic_DNA"/>
</dbReference>
<dbReference type="AlphaFoldDB" id="A0AAU9W8U8"/>
<dbReference type="SUPFAM" id="SSF52833">
    <property type="entry name" value="Thioredoxin-like"/>
    <property type="match status" value="1"/>
</dbReference>
<accession>A0AAU9W8U8</accession>
<evidence type="ECO:0000256" key="2">
    <source>
        <dbReference type="SAM" id="Phobius"/>
    </source>
</evidence>
<name>A0AAU9W8U8_9CNID</name>
<protein>
    <recommendedName>
        <fullName evidence="6">Thioredoxin domain-containing protein</fullName>
    </recommendedName>
</protein>
<dbReference type="Gene3D" id="3.40.30.10">
    <property type="entry name" value="Glutaredoxin"/>
    <property type="match status" value="1"/>
</dbReference>
<keyword evidence="2" id="KW-1133">Transmembrane helix</keyword>